<dbReference type="HOGENOM" id="CLU_071037_1_0_9"/>
<dbReference type="STRING" id="350688.Clos_1281"/>
<evidence type="ECO:0000313" key="2">
    <source>
        <dbReference type="Proteomes" id="UP000000269"/>
    </source>
</evidence>
<dbReference type="PIRSF" id="PIRSF018637">
    <property type="entry name" value="TrmK"/>
    <property type="match status" value="1"/>
</dbReference>
<dbReference type="SUPFAM" id="SSF53335">
    <property type="entry name" value="S-adenosyl-L-methionine-dependent methyltransferases"/>
    <property type="match status" value="1"/>
</dbReference>
<name>A8MG98_ALKOO</name>
<proteinExistence type="predicted"/>
<dbReference type="GO" id="GO:0160105">
    <property type="term" value="F:tRNA (adenine(22)-N1)-methyltransferase activity"/>
    <property type="evidence" value="ECO:0007669"/>
    <property type="project" value="InterPro"/>
</dbReference>
<protein>
    <recommendedName>
        <fullName evidence="3">SAM-dependent methyltransferase</fullName>
    </recommendedName>
</protein>
<dbReference type="KEGG" id="aoe:Clos_1281"/>
<accession>A8MG98</accession>
<organism evidence="1 2">
    <name type="scientific">Alkaliphilus oremlandii (strain OhILAs)</name>
    <name type="common">Clostridium oremlandii (strain OhILAs)</name>
    <dbReference type="NCBI Taxonomy" id="350688"/>
    <lineage>
        <taxon>Bacteria</taxon>
        <taxon>Bacillati</taxon>
        <taxon>Bacillota</taxon>
        <taxon>Clostridia</taxon>
        <taxon>Peptostreptococcales</taxon>
        <taxon>Natronincolaceae</taxon>
        <taxon>Alkaliphilus</taxon>
    </lineage>
</organism>
<reference evidence="2" key="1">
    <citation type="submission" date="2007-10" db="EMBL/GenBank/DDBJ databases">
        <title>Complete genome of Alkaliphilus oremlandii OhILAs.</title>
        <authorList>
            <person name="Copeland A."/>
            <person name="Lucas S."/>
            <person name="Lapidus A."/>
            <person name="Barry K."/>
            <person name="Detter J.C."/>
            <person name="Glavina del Rio T."/>
            <person name="Hammon N."/>
            <person name="Israni S."/>
            <person name="Dalin E."/>
            <person name="Tice H."/>
            <person name="Pitluck S."/>
            <person name="Chain P."/>
            <person name="Malfatti S."/>
            <person name="Shin M."/>
            <person name="Vergez L."/>
            <person name="Schmutz J."/>
            <person name="Larimer F."/>
            <person name="Land M."/>
            <person name="Hauser L."/>
            <person name="Kyrpides N."/>
            <person name="Mikhailova N."/>
            <person name="Stolz J.F."/>
            <person name="Dawson A."/>
            <person name="Fisher E."/>
            <person name="Crable B."/>
            <person name="Perera E."/>
            <person name="Lisak J."/>
            <person name="Ranganathan M."/>
            <person name="Basu P."/>
            <person name="Richardson P."/>
        </authorList>
    </citation>
    <scope>NUCLEOTIDE SEQUENCE [LARGE SCALE GENOMIC DNA]</scope>
    <source>
        <strain evidence="2">OhILAs</strain>
    </source>
</reference>
<dbReference type="EMBL" id="CP000853">
    <property type="protein sequence ID" value="ABW18826.1"/>
    <property type="molecule type" value="Genomic_DNA"/>
</dbReference>
<dbReference type="eggNOG" id="COG2384">
    <property type="taxonomic scope" value="Bacteria"/>
</dbReference>
<evidence type="ECO:0008006" key="3">
    <source>
        <dbReference type="Google" id="ProtNLM"/>
    </source>
</evidence>
<evidence type="ECO:0000313" key="1">
    <source>
        <dbReference type="EMBL" id="ABW18826.1"/>
    </source>
</evidence>
<dbReference type="PANTHER" id="PTHR38451:SF1">
    <property type="entry name" value="TRNA (ADENINE(22)-N(1))-METHYLTRANSFERASE"/>
    <property type="match status" value="1"/>
</dbReference>
<dbReference type="Proteomes" id="UP000000269">
    <property type="component" value="Chromosome"/>
</dbReference>
<dbReference type="Gene3D" id="3.40.50.150">
    <property type="entry name" value="Vaccinia Virus protein VP39"/>
    <property type="match status" value="1"/>
</dbReference>
<dbReference type="Pfam" id="PF12847">
    <property type="entry name" value="Methyltransf_18"/>
    <property type="match status" value="1"/>
</dbReference>
<sequence>MVPFVKYQWVVKEVISMRVKLTRRLQKIADQVEQGSVVADIGTDHGYIPIYLLENKISEYVIAGDINMKPLESAEANLQRYGFSNKAETRLGSGLSVLKEGEVDTVIIAGMGGLLISDLLESSKNIVKKIKTFILQPMQAQMELRKYLIQNGFTIKKDILVKEDHHIYEIFVAEHGQQEVENTIYYETGFHIQSNAKDLAEEFILGKIRATKQVIENISQNASETPVEKLKEMERKLKKLEEVLLCLQK</sequence>
<dbReference type="PANTHER" id="PTHR38451">
    <property type="entry name" value="TRNA (ADENINE(22)-N(1))-METHYLTRANSFERASE"/>
    <property type="match status" value="1"/>
</dbReference>
<gene>
    <name evidence="1" type="ordered locus">Clos_1281</name>
</gene>
<dbReference type="InterPro" id="IPR029063">
    <property type="entry name" value="SAM-dependent_MTases_sf"/>
</dbReference>
<dbReference type="AlphaFoldDB" id="A8MG98"/>
<keyword evidence="2" id="KW-1185">Reference proteome</keyword>
<dbReference type="InterPro" id="IPR006901">
    <property type="entry name" value="TrmK"/>
</dbReference>